<organism evidence="1 2">
    <name type="scientific">Liquidambar formosana</name>
    <name type="common">Formosan gum</name>
    <dbReference type="NCBI Taxonomy" id="63359"/>
    <lineage>
        <taxon>Eukaryota</taxon>
        <taxon>Viridiplantae</taxon>
        <taxon>Streptophyta</taxon>
        <taxon>Embryophyta</taxon>
        <taxon>Tracheophyta</taxon>
        <taxon>Spermatophyta</taxon>
        <taxon>Magnoliopsida</taxon>
        <taxon>eudicotyledons</taxon>
        <taxon>Gunneridae</taxon>
        <taxon>Pentapetalae</taxon>
        <taxon>Saxifragales</taxon>
        <taxon>Altingiaceae</taxon>
        <taxon>Liquidambar</taxon>
    </lineage>
</organism>
<keyword evidence="2" id="KW-1185">Reference proteome</keyword>
<evidence type="ECO:0000313" key="2">
    <source>
        <dbReference type="Proteomes" id="UP001415857"/>
    </source>
</evidence>
<sequence>MGLLIKLLQLYVCIAVMVVGVLNSAESTVLIRFNQAPPSQSRLSTAVFHYTVQRPDGSNACNNNGCSIYCELDGQTLGPCPADIIELKNLTANCKHNFILNITTPDGVRNSTSYSWFIDTIPPTATIFSEQTYTNAEKIAIDVTFSEACTGQGGFVCVNSSNCDVLVNGPALVQANSLRTIKPNIKYSIDIILSLTSIYAHVVIKMADKFCTDQAGNYFMRTNGSVIIIHLDRRPVQGDLWTSIPSYMLGINGVPRTVLATNKPEDLEIFLDFSIPISNSTDQILTALHVNSGEFVPIHCQSHGNRRFFFRLKNVSRTEIITVELQAASVIGRTGTPVSPVAPLTFLYDSTEPAVGLSTNSPSVTKESNINVIVEFTKPVFGFEASMVKVVGGRLTRQELSRALYSLTVLAVSQSVVSIIVPAADVTDVSGNLNLASNQLEVKHYSTPAISLALHSFVNVGILATSLATAVLSLSLANLGAIGTLATGSTNIVYSGPSTNLHVIFHKLSYAKAPCKQRLS</sequence>
<dbReference type="EMBL" id="JBBPBK010000013">
    <property type="protein sequence ID" value="KAK9271997.1"/>
    <property type="molecule type" value="Genomic_DNA"/>
</dbReference>
<protein>
    <submittedName>
        <fullName evidence="1">Uncharacterized protein</fullName>
    </submittedName>
</protein>
<dbReference type="PANTHER" id="PTHR34677:SF3">
    <property type="entry name" value="BACTERIAL IG-LIKE DOMAIN-CONTAINING PROTEIN"/>
    <property type="match status" value="1"/>
</dbReference>
<dbReference type="Proteomes" id="UP001415857">
    <property type="component" value="Unassembled WGS sequence"/>
</dbReference>
<evidence type="ECO:0000313" key="1">
    <source>
        <dbReference type="EMBL" id="KAK9271997.1"/>
    </source>
</evidence>
<gene>
    <name evidence="1" type="ORF">L1049_002366</name>
</gene>
<accession>A0AAP0NES6</accession>
<dbReference type="AlphaFoldDB" id="A0AAP0NES6"/>
<comment type="caution">
    <text evidence="1">The sequence shown here is derived from an EMBL/GenBank/DDBJ whole genome shotgun (WGS) entry which is preliminary data.</text>
</comment>
<name>A0AAP0NES6_LIQFO</name>
<dbReference type="PANTHER" id="PTHR34677">
    <property type="match status" value="1"/>
</dbReference>
<reference evidence="1 2" key="1">
    <citation type="journal article" date="2024" name="Plant J.">
        <title>Genome sequences and population genomics reveal climatic adaptation and genomic divergence between two closely related sweetgum species.</title>
        <authorList>
            <person name="Xu W.Q."/>
            <person name="Ren C.Q."/>
            <person name="Zhang X.Y."/>
            <person name="Comes H.P."/>
            <person name="Liu X.H."/>
            <person name="Li Y.G."/>
            <person name="Kettle C.J."/>
            <person name="Jalonen R."/>
            <person name="Gaisberger H."/>
            <person name="Ma Y.Z."/>
            <person name="Qiu Y.X."/>
        </authorList>
    </citation>
    <scope>NUCLEOTIDE SEQUENCE [LARGE SCALE GENOMIC DNA]</scope>
    <source>
        <strain evidence="1">Hangzhou</strain>
    </source>
</reference>
<proteinExistence type="predicted"/>